<dbReference type="GO" id="GO:0008982">
    <property type="term" value="F:protein-N(PI)-phosphohistidine-sugar phosphotransferase activity"/>
    <property type="evidence" value="ECO:0007669"/>
    <property type="project" value="InterPro"/>
</dbReference>
<dbReference type="GO" id="GO:0009401">
    <property type="term" value="P:phosphoenolpyruvate-dependent sugar phosphotransferase system"/>
    <property type="evidence" value="ECO:0007669"/>
    <property type="project" value="UniProtKB-KW"/>
</dbReference>
<feature type="transmembrane region" description="Helical" evidence="9">
    <location>
        <begin position="329"/>
        <end position="347"/>
    </location>
</feature>
<dbReference type="InterPro" id="IPR006327">
    <property type="entry name" value="PTS_IIC_fruc"/>
</dbReference>
<feature type="domain" description="PTS EIIC type-2" evidence="10">
    <location>
        <begin position="60"/>
        <end position="418"/>
    </location>
</feature>
<dbReference type="eggNOG" id="COG1299">
    <property type="taxonomic scope" value="Bacteria"/>
</dbReference>
<evidence type="ECO:0000256" key="2">
    <source>
        <dbReference type="ARBA" id="ARBA00022448"/>
    </source>
</evidence>
<accession>F9VCK0</accession>
<feature type="transmembrane region" description="Helical" evidence="9">
    <location>
        <begin position="171"/>
        <end position="193"/>
    </location>
</feature>
<dbReference type="HOGENOM" id="CLU_013155_0_2_9"/>
<evidence type="ECO:0000256" key="5">
    <source>
        <dbReference type="ARBA" id="ARBA00022683"/>
    </source>
</evidence>
<evidence type="ECO:0000256" key="8">
    <source>
        <dbReference type="ARBA" id="ARBA00023136"/>
    </source>
</evidence>
<dbReference type="GO" id="GO:0090563">
    <property type="term" value="F:protein-phosphocysteine-sugar phosphotransferase activity"/>
    <property type="evidence" value="ECO:0007669"/>
    <property type="project" value="TreeGrafter"/>
</dbReference>
<feature type="transmembrane region" description="Helical" evidence="9">
    <location>
        <begin position="394"/>
        <end position="416"/>
    </location>
</feature>
<evidence type="ECO:0000256" key="6">
    <source>
        <dbReference type="ARBA" id="ARBA00022692"/>
    </source>
</evidence>
<evidence type="ECO:0000256" key="4">
    <source>
        <dbReference type="ARBA" id="ARBA00022597"/>
    </source>
</evidence>
<keyword evidence="8 9" id="KW-0472">Membrane</keyword>
<dbReference type="InterPro" id="IPR013014">
    <property type="entry name" value="PTS_EIIC_2"/>
</dbReference>
<keyword evidence="12" id="KW-1185">Reference proteome</keyword>
<dbReference type="InterPro" id="IPR003352">
    <property type="entry name" value="PTS_EIIC"/>
</dbReference>
<dbReference type="InterPro" id="IPR050864">
    <property type="entry name" value="Bacterial_PTS_Sugar_Transport"/>
</dbReference>
<reference evidence="11 12" key="1">
    <citation type="journal article" date="2011" name="PLoS ONE">
        <title>Complete genome sequence and comparative analysis of the fish pathogen Lactococcus garvieae.</title>
        <authorList>
            <person name="Morita H."/>
            <person name="Toh H."/>
            <person name="Oshima K."/>
            <person name="Yoshizaki M."/>
            <person name="Kawanishi M."/>
            <person name="Nakaya K."/>
            <person name="Suzuki T."/>
            <person name="Miyauchi E."/>
            <person name="Ishii Y."/>
            <person name="Tanabe S."/>
            <person name="Murakami M."/>
            <person name="Hattori M."/>
        </authorList>
    </citation>
    <scope>NUCLEOTIDE SEQUENCE [LARGE SCALE GENOMIC DNA]</scope>
    <source>
        <strain evidence="11 12">Lg2</strain>
    </source>
</reference>
<evidence type="ECO:0000313" key="12">
    <source>
        <dbReference type="Proteomes" id="UP000008520"/>
    </source>
</evidence>
<dbReference type="Proteomes" id="UP000008520">
    <property type="component" value="Chromosome"/>
</dbReference>
<evidence type="ECO:0000313" key="11">
    <source>
        <dbReference type="EMBL" id="BAK60051.1"/>
    </source>
</evidence>
<keyword evidence="7 9" id="KW-1133">Transmembrane helix</keyword>
<gene>
    <name evidence="11" type="ordered locus">LCGL_0591</name>
</gene>
<evidence type="ECO:0000256" key="7">
    <source>
        <dbReference type="ARBA" id="ARBA00022989"/>
    </source>
</evidence>
<name>F9VCK0_LACGL</name>
<dbReference type="EMBL" id="AP009333">
    <property type="protein sequence ID" value="BAK60051.1"/>
    <property type="molecule type" value="Genomic_DNA"/>
</dbReference>
<evidence type="ECO:0000256" key="9">
    <source>
        <dbReference type="SAM" id="Phobius"/>
    </source>
</evidence>
<dbReference type="AlphaFoldDB" id="F9VCK0"/>
<evidence type="ECO:0000259" key="10">
    <source>
        <dbReference type="PROSITE" id="PS51104"/>
    </source>
</evidence>
<proteinExistence type="predicted"/>
<dbReference type="GO" id="GO:0005886">
    <property type="term" value="C:plasma membrane"/>
    <property type="evidence" value="ECO:0007669"/>
    <property type="project" value="UniProtKB-SubCell"/>
</dbReference>
<dbReference type="Pfam" id="PF02378">
    <property type="entry name" value="PTS_EIIC"/>
    <property type="match status" value="1"/>
</dbReference>
<keyword evidence="6 9" id="KW-0812">Transmembrane</keyword>
<comment type="subcellular location">
    <subcellularLocation>
        <location evidence="1">Cell inner membrane</location>
        <topology evidence="1">Multi-pass membrane protein</topology>
    </subcellularLocation>
</comment>
<keyword evidence="5" id="KW-0598">Phosphotransferase system</keyword>
<sequence>MKDVDRFSNLPKVDVKVADPIKDSEKIIKELLEKAQNYTPSKENISEIEEPEKENFLKTLSTSVMTGISYMIPLLVAAGLMIGIATLLWSYALHLPVAEIADPKYNTATGMVLYTHYLNVFGSMLLKFIYPIFGMFAAYSIADRTGLIAGFAGGLFAGGLHYTFFGITDGVIPSGFLGALVLGVLAGIIVKWLNEKIKVSKNLQAIKPMFLIPGISVLLIFILNYLLVQPVFGGINQLMTHWITSMSGSGSFVLSAIIAAATAFDLGGPINKAAGAIAIGLAADQTFPLTARVLAIVIPPIGLGLSTIIDRFVVKRRVYPEDLRVAGGTTFILGFIAISEGGIPFMLRNPLITIPINVLGAVIGACTAVALGAVQWLPLPAVWGWPLVEHLPAYLLGLLVGVIFVAFTNIFTRYFFIKRREARGESVEY</sequence>
<dbReference type="GO" id="GO:0005351">
    <property type="term" value="F:carbohydrate:proton symporter activity"/>
    <property type="evidence" value="ECO:0007669"/>
    <property type="project" value="InterPro"/>
</dbReference>
<dbReference type="RefSeq" id="WP_014024460.1">
    <property type="nucleotide sequence ID" value="NC_017490.1"/>
</dbReference>
<evidence type="ECO:0000256" key="1">
    <source>
        <dbReference type="ARBA" id="ARBA00004429"/>
    </source>
</evidence>
<keyword evidence="2" id="KW-0813">Transport</keyword>
<feature type="transmembrane region" description="Helical" evidence="9">
    <location>
        <begin position="205"/>
        <end position="228"/>
    </location>
</feature>
<protein>
    <submittedName>
        <fullName evidence="11">Truncated fructose-specific PTS system IIABC components</fullName>
    </submittedName>
</protein>
<feature type="transmembrane region" description="Helical" evidence="9">
    <location>
        <begin position="68"/>
        <end position="91"/>
    </location>
</feature>
<dbReference type="PANTHER" id="PTHR30505:SF0">
    <property type="entry name" value="FRUCTOSE-LIKE PTS SYSTEM EIIBC COMPONENT-RELATED"/>
    <property type="match status" value="1"/>
</dbReference>
<keyword evidence="4" id="KW-0762">Sugar transport</keyword>
<dbReference type="PANTHER" id="PTHR30505">
    <property type="entry name" value="FRUCTOSE-LIKE PERMEASE"/>
    <property type="match status" value="1"/>
</dbReference>
<feature type="transmembrane region" description="Helical" evidence="9">
    <location>
        <begin position="354"/>
        <end position="374"/>
    </location>
</feature>
<feature type="transmembrane region" description="Helical" evidence="9">
    <location>
        <begin position="289"/>
        <end position="309"/>
    </location>
</feature>
<evidence type="ECO:0000256" key="3">
    <source>
        <dbReference type="ARBA" id="ARBA00022475"/>
    </source>
</evidence>
<dbReference type="PROSITE" id="PS51104">
    <property type="entry name" value="PTS_EIIC_TYPE_2"/>
    <property type="match status" value="1"/>
</dbReference>
<feature type="transmembrane region" description="Helical" evidence="9">
    <location>
        <begin position="145"/>
        <end position="165"/>
    </location>
</feature>
<dbReference type="PATRIC" id="fig|420890.5.peg.589"/>
<dbReference type="STRING" id="420890.LCGL_0591"/>
<dbReference type="NCBIfam" id="TIGR01427">
    <property type="entry name" value="PTS_IIC_fructo"/>
    <property type="match status" value="1"/>
</dbReference>
<feature type="transmembrane region" description="Helical" evidence="9">
    <location>
        <begin position="248"/>
        <end position="268"/>
    </location>
</feature>
<organism evidence="11 12">
    <name type="scientific">Lactococcus garvieae (strain Lg2)</name>
    <name type="common">Enterococcus seriolicida</name>
    <dbReference type="NCBI Taxonomy" id="420890"/>
    <lineage>
        <taxon>Bacteria</taxon>
        <taxon>Bacillati</taxon>
        <taxon>Bacillota</taxon>
        <taxon>Bacilli</taxon>
        <taxon>Lactobacillales</taxon>
        <taxon>Streptococcaceae</taxon>
        <taxon>Lactococcus</taxon>
    </lineage>
</organism>
<keyword evidence="3" id="KW-1003">Cell membrane</keyword>
<dbReference type="KEGG" id="lgv:LCGL_0591"/>
<feature type="transmembrane region" description="Helical" evidence="9">
    <location>
        <begin position="111"/>
        <end position="133"/>
    </location>
</feature>